<dbReference type="AlphaFoldDB" id="A0A841KLS4"/>
<sequence length="202" mass="23693">MTMQLYIEAAVKSAGIPIYEVADKTHISDKTLYKIRSRQQQVSPDKTALLAATLRRPELVRYHCQNFEIGRNFHLVYLDGRVREEGHAILLKSMKEIEEFMVHFQEAMDIMNKNVDAQDYTSEEKSLAKKILREALDVRHCIETLEMWYAKTFGIDELTEEIKEHNQKCIDRKYVGNRRVIPLSREIAIEMYDTLKKVCLIL</sequence>
<evidence type="ECO:0000313" key="2">
    <source>
        <dbReference type="Proteomes" id="UP000579281"/>
    </source>
</evidence>
<name>A0A841KLS4_9FIRM</name>
<keyword evidence="2" id="KW-1185">Reference proteome</keyword>
<dbReference type="Proteomes" id="UP000579281">
    <property type="component" value="Unassembled WGS sequence"/>
</dbReference>
<gene>
    <name evidence="1" type="ORF">HNQ80_000859</name>
</gene>
<accession>A0A841KLS4</accession>
<proteinExistence type="predicted"/>
<evidence type="ECO:0000313" key="1">
    <source>
        <dbReference type="EMBL" id="MBB6214774.1"/>
    </source>
</evidence>
<dbReference type="RefSeq" id="WP_184308472.1">
    <property type="nucleotide sequence ID" value="NZ_JACHEN010000004.1"/>
</dbReference>
<organism evidence="1 2">
    <name type="scientific">Anaerosolibacter carboniphilus</name>
    <dbReference type="NCBI Taxonomy" id="1417629"/>
    <lineage>
        <taxon>Bacteria</taxon>
        <taxon>Bacillati</taxon>
        <taxon>Bacillota</taxon>
        <taxon>Clostridia</taxon>
        <taxon>Peptostreptococcales</taxon>
        <taxon>Thermotaleaceae</taxon>
        <taxon>Anaerosolibacter</taxon>
    </lineage>
</organism>
<reference evidence="1 2" key="1">
    <citation type="submission" date="2020-08" db="EMBL/GenBank/DDBJ databases">
        <title>Genomic Encyclopedia of Type Strains, Phase IV (KMG-IV): sequencing the most valuable type-strain genomes for metagenomic binning, comparative biology and taxonomic classification.</title>
        <authorList>
            <person name="Goeker M."/>
        </authorList>
    </citation>
    <scope>NUCLEOTIDE SEQUENCE [LARGE SCALE GENOMIC DNA]</scope>
    <source>
        <strain evidence="1 2">DSM 103526</strain>
    </source>
</reference>
<dbReference type="EMBL" id="JACHEN010000004">
    <property type="protein sequence ID" value="MBB6214774.1"/>
    <property type="molecule type" value="Genomic_DNA"/>
</dbReference>
<protein>
    <submittedName>
        <fullName evidence="1">Transcriptional regulator with XRE-family HTH domain</fullName>
    </submittedName>
</protein>
<comment type="caution">
    <text evidence="1">The sequence shown here is derived from an EMBL/GenBank/DDBJ whole genome shotgun (WGS) entry which is preliminary data.</text>
</comment>